<dbReference type="PANTHER" id="PTHR13135:SF0">
    <property type="entry name" value="PHOSPHORYLATED ADAPTER RNA EXPORT PROTEIN"/>
    <property type="match status" value="1"/>
</dbReference>
<sequence length="362" mass="41225">MRHMLNICRGCINLILVRQNFINFYAHIIHLKMAAAAAFSYRSNKNSSSDSDSDDSDKECSDWKRASGRMSKTENLEKIPIDPPVISSNPTPSDNSVLTGAKRKRNSIWSDVLEDQMMSETLNHCGIKNKPKGYGSRGEESYDYTLGYKYQKRDSDSDDKMSEDDSSEKNSASSNTNHKDFKTLINKDQRVRLDRAGLGAARKIIKILSEPKQHLIYRVVKFAGIEKALELLKMTEDIEENGGMMIKNQQRRRTPGGVYFQLLKADKNIEKATVDKIFEGEISSYDRKKIFEERKKNKKLNAQKKALLKQLSQEMKTCQEVSVESKMDEDSMVVEESTMEKDSILQEESAKTSDLEDGEIAD</sequence>
<dbReference type="GO" id="GO:0015031">
    <property type="term" value="P:protein transport"/>
    <property type="evidence" value="ECO:0007669"/>
    <property type="project" value="UniProtKB-KW"/>
</dbReference>
<evidence type="ECO:0000256" key="7">
    <source>
        <dbReference type="ARBA" id="ARBA00022884"/>
    </source>
</evidence>
<feature type="region of interest" description="Disordered" evidence="11">
    <location>
        <begin position="320"/>
        <end position="362"/>
    </location>
</feature>
<dbReference type="Gene3D" id="1.10.10.1440">
    <property type="entry name" value="PHAX RNA-binding domain"/>
    <property type="match status" value="1"/>
</dbReference>
<keyword evidence="6" id="KW-0963">Cytoplasm</keyword>
<accession>A0A8X6KEG5</accession>
<dbReference type="Pfam" id="PF10258">
    <property type="entry name" value="PHAX_RNA-bd"/>
    <property type="match status" value="1"/>
</dbReference>
<evidence type="ECO:0000256" key="1">
    <source>
        <dbReference type="ARBA" id="ARBA00004123"/>
    </source>
</evidence>
<feature type="region of interest" description="Disordered" evidence="11">
    <location>
        <begin position="153"/>
        <end position="181"/>
    </location>
</feature>
<evidence type="ECO:0000256" key="3">
    <source>
        <dbReference type="ARBA" id="ARBA00006094"/>
    </source>
</evidence>
<dbReference type="Proteomes" id="UP000887116">
    <property type="component" value="Unassembled WGS sequence"/>
</dbReference>
<evidence type="ECO:0000256" key="10">
    <source>
        <dbReference type="ARBA" id="ARBA00030834"/>
    </source>
</evidence>
<keyword evidence="8" id="KW-0653">Protein transport</keyword>
<keyword evidence="5" id="KW-0813">Transport</keyword>
<evidence type="ECO:0000313" key="14">
    <source>
        <dbReference type="Proteomes" id="UP000887116"/>
    </source>
</evidence>
<keyword evidence="14" id="KW-1185">Reference proteome</keyword>
<evidence type="ECO:0000256" key="6">
    <source>
        <dbReference type="ARBA" id="ARBA00022490"/>
    </source>
</evidence>
<dbReference type="PANTHER" id="PTHR13135">
    <property type="entry name" value="CYTOSOLIC RESINIFERATOXIN BINDING PROTEIN RBP-26"/>
    <property type="match status" value="1"/>
</dbReference>
<dbReference type="InterPro" id="IPR039047">
    <property type="entry name" value="PHAX"/>
</dbReference>
<dbReference type="InterPro" id="IPR019385">
    <property type="entry name" value="PHAX_RNA-binding_domain"/>
</dbReference>
<keyword evidence="9" id="KW-0539">Nucleus</keyword>
<dbReference type="GO" id="GO:0006408">
    <property type="term" value="P:snRNA export from nucleus"/>
    <property type="evidence" value="ECO:0007669"/>
    <property type="project" value="InterPro"/>
</dbReference>
<evidence type="ECO:0000256" key="2">
    <source>
        <dbReference type="ARBA" id="ARBA00004496"/>
    </source>
</evidence>
<evidence type="ECO:0000256" key="9">
    <source>
        <dbReference type="ARBA" id="ARBA00023242"/>
    </source>
</evidence>
<dbReference type="AlphaFoldDB" id="A0A8X6KEG5"/>
<comment type="caution">
    <text evidence="13">The sequence shown here is derived from an EMBL/GenBank/DDBJ whole genome shotgun (WGS) entry which is preliminary data.</text>
</comment>
<dbReference type="OrthoDB" id="20573at2759"/>
<evidence type="ECO:0000256" key="8">
    <source>
        <dbReference type="ARBA" id="ARBA00022927"/>
    </source>
</evidence>
<evidence type="ECO:0000259" key="12">
    <source>
        <dbReference type="Pfam" id="PF10258"/>
    </source>
</evidence>
<feature type="compositionally biased region" description="Basic and acidic residues" evidence="11">
    <location>
        <begin position="338"/>
        <end position="354"/>
    </location>
</feature>
<name>A0A8X6KEG5_TRICU</name>
<dbReference type="InterPro" id="IPR038092">
    <property type="entry name" value="PHAX_RNA-binding_sf"/>
</dbReference>
<comment type="similarity">
    <text evidence="3">Belongs to the PHAX family.</text>
</comment>
<protein>
    <recommendedName>
        <fullName evidence="4">Phosphorylated adapter RNA export protein</fullName>
    </recommendedName>
    <alternativeName>
        <fullName evidence="10">RNA U small nuclear RNA export adapter protein</fullName>
    </alternativeName>
</protein>
<dbReference type="EMBL" id="BMAO01011433">
    <property type="protein sequence ID" value="GFQ73640.1"/>
    <property type="molecule type" value="Genomic_DNA"/>
</dbReference>
<comment type="subcellular location">
    <subcellularLocation>
        <location evidence="2">Cytoplasm</location>
    </subcellularLocation>
    <subcellularLocation>
        <location evidence="1">Nucleus</location>
    </subcellularLocation>
</comment>
<keyword evidence="7" id="KW-0694">RNA-binding</keyword>
<dbReference type="GO" id="GO:0005737">
    <property type="term" value="C:cytoplasm"/>
    <property type="evidence" value="ECO:0007669"/>
    <property type="project" value="UniProtKB-SubCell"/>
</dbReference>
<feature type="domain" description="Phosphorylated adapter RNA export protein RNA-binding" evidence="12">
    <location>
        <begin position="201"/>
        <end position="280"/>
    </location>
</feature>
<organism evidence="13 14">
    <name type="scientific">Trichonephila clavata</name>
    <name type="common">Joro spider</name>
    <name type="synonym">Nephila clavata</name>
    <dbReference type="NCBI Taxonomy" id="2740835"/>
    <lineage>
        <taxon>Eukaryota</taxon>
        <taxon>Metazoa</taxon>
        <taxon>Ecdysozoa</taxon>
        <taxon>Arthropoda</taxon>
        <taxon>Chelicerata</taxon>
        <taxon>Arachnida</taxon>
        <taxon>Araneae</taxon>
        <taxon>Araneomorphae</taxon>
        <taxon>Entelegynae</taxon>
        <taxon>Araneoidea</taxon>
        <taxon>Nephilidae</taxon>
        <taxon>Trichonephila</taxon>
    </lineage>
</organism>
<evidence type="ECO:0000256" key="4">
    <source>
        <dbReference type="ARBA" id="ARBA00016856"/>
    </source>
</evidence>
<feature type="compositionally biased region" description="Basic and acidic residues" evidence="11">
    <location>
        <begin position="58"/>
        <end position="80"/>
    </location>
</feature>
<feature type="compositionally biased region" description="Polar residues" evidence="11">
    <location>
        <begin position="86"/>
        <end position="98"/>
    </location>
</feature>
<dbReference type="GO" id="GO:0005634">
    <property type="term" value="C:nucleus"/>
    <property type="evidence" value="ECO:0007669"/>
    <property type="project" value="UniProtKB-SubCell"/>
</dbReference>
<evidence type="ECO:0000256" key="5">
    <source>
        <dbReference type="ARBA" id="ARBA00022448"/>
    </source>
</evidence>
<gene>
    <name evidence="13" type="primary">AVEN_90787_1</name>
    <name evidence="13" type="ORF">TNCT_375041</name>
</gene>
<proteinExistence type="inferred from homology"/>
<evidence type="ECO:0000313" key="13">
    <source>
        <dbReference type="EMBL" id="GFQ73640.1"/>
    </source>
</evidence>
<dbReference type="GO" id="GO:0003723">
    <property type="term" value="F:RNA binding"/>
    <property type="evidence" value="ECO:0007669"/>
    <property type="project" value="UniProtKB-KW"/>
</dbReference>
<evidence type="ECO:0000256" key="11">
    <source>
        <dbReference type="SAM" id="MobiDB-lite"/>
    </source>
</evidence>
<feature type="region of interest" description="Disordered" evidence="11">
    <location>
        <begin position="44"/>
        <end position="101"/>
    </location>
</feature>
<reference evidence="13" key="1">
    <citation type="submission" date="2020-07" db="EMBL/GenBank/DDBJ databases">
        <title>Multicomponent nature underlies the extraordinary mechanical properties of spider dragline silk.</title>
        <authorList>
            <person name="Kono N."/>
            <person name="Nakamura H."/>
            <person name="Mori M."/>
            <person name="Yoshida Y."/>
            <person name="Ohtoshi R."/>
            <person name="Malay A.D."/>
            <person name="Moran D.A.P."/>
            <person name="Tomita M."/>
            <person name="Numata K."/>
            <person name="Arakawa K."/>
        </authorList>
    </citation>
    <scope>NUCLEOTIDE SEQUENCE</scope>
</reference>